<dbReference type="RefSeq" id="WP_114846521.1">
    <property type="nucleotide sequence ID" value="NZ_JBHSPE010000002.1"/>
</dbReference>
<feature type="signal peptide" evidence="1">
    <location>
        <begin position="1"/>
        <end position="26"/>
    </location>
</feature>
<protein>
    <recommendedName>
        <fullName evidence="4">Type 1 fimbrial protein</fullName>
    </recommendedName>
</protein>
<evidence type="ECO:0000313" key="2">
    <source>
        <dbReference type="EMBL" id="RDD80739.1"/>
    </source>
</evidence>
<reference evidence="2 3" key="1">
    <citation type="submission" date="2018-07" db="EMBL/GenBank/DDBJ databases">
        <title>Dyella tabacisoli L4-6T, whole genome shotgun sequence.</title>
        <authorList>
            <person name="Zhou X.-K."/>
            <person name="Li W.-J."/>
            <person name="Duan Y.-Q."/>
        </authorList>
    </citation>
    <scope>NUCLEOTIDE SEQUENCE [LARGE SCALE GENOMIC DNA]</scope>
    <source>
        <strain evidence="2 3">L4-6</strain>
    </source>
</reference>
<proteinExistence type="predicted"/>
<dbReference type="OrthoDB" id="5955343at2"/>
<sequence>MTGLIRKILVFCVLVAAFTAPSMAVAAGGQISFSGAIMEPTCGIGAGGMAAITSVSAEGTILGRFVCGSEPGQSSRPAVQPYTLSVVNLVSTTLASDHLIGYFVHYLKAAGKNEADLRLLTQTYE</sequence>
<keyword evidence="1" id="KW-0732">Signal</keyword>
<gene>
    <name evidence="2" type="ORF">DVJ77_16035</name>
</gene>
<organism evidence="2 3">
    <name type="scientific">Dyella tabacisoli</name>
    <dbReference type="NCBI Taxonomy" id="2282381"/>
    <lineage>
        <taxon>Bacteria</taxon>
        <taxon>Pseudomonadati</taxon>
        <taxon>Pseudomonadota</taxon>
        <taxon>Gammaproteobacteria</taxon>
        <taxon>Lysobacterales</taxon>
        <taxon>Rhodanobacteraceae</taxon>
        <taxon>Dyella</taxon>
    </lineage>
</organism>
<evidence type="ECO:0000256" key="1">
    <source>
        <dbReference type="SAM" id="SignalP"/>
    </source>
</evidence>
<dbReference type="AlphaFoldDB" id="A0A369UQZ6"/>
<keyword evidence="3" id="KW-1185">Reference proteome</keyword>
<comment type="caution">
    <text evidence="2">The sequence shown here is derived from an EMBL/GenBank/DDBJ whole genome shotgun (WGS) entry which is preliminary data.</text>
</comment>
<name>A0A369UQZ6_9GAMM</name>
<dbReference type="EMBL" id="QQAH01000015">
    <property type="protein sequence ID" value="RDD80739.1"/>
    <property type="molecule type" value="Genomic_DNA"/>
</dbReference>
<evidence type="ECO:0000313" key="3">
    <source>
        <dbReference type="Proteomes" id="UP000253782"/>
    </source>
</evidence>
<accession>A0A369UQZ6</accession>
<dbReference type="Proteomes" id="UP000253782">
    <property type="component" value="Unassembled WGS sequence"/>
</dbReference>
<evidence type="ECO:0008006" key="4">
    <source>
        <dbReference type="Google" id="ProtNLM"/>
    </source>
</evidence>
<feature type="chain" id="PRO_5016894435" description="Type 1 fimbrial protein" evidence="1">
    <location>
        <begin position="27"/>
        <end position="125"/>
    </location>
</feature>